<dbReference type="Proteomes" id="UP000077701">
    <property type="component" value="Unassembled WGS sequence"/>
</dbReference>
<dbReference type="STRING" id="161355.PS9374_02473"/>
<dbReference type="InterPro" id="IPR054058">
    <property type="entry name" value="HTH_67"/>
</dbReference>
<dbReference type="RefSeq" id="WP_068896910.1">
    <property type="nucleotide sequence ID" value="NZ_BDCX01000005.1"/>
</dbReference>
<gene>
    <name evidence="1" type="ORF">PS9374_02473</name>
</gene>
<dbReference type="NCBIfam" id="NF047719">
    <property type="entry name" value="SCO6745_fam_HTH"/>
    <property type="match status" value="1"/>
</dbReference>
<sequence>MVDSQATAAAAKAAIGKLGGGFMISREAKAVSERAGLAGRAMYFRGRCGVLGEVDADVVRSAVAFFPAGHVRANWEAGRSLPVDKAVELYAEACHAWGRRRLGSFDGAARLAELLERVAAEAEVAGAPLFAGWRAVPLPDDAPARATQLMHVLRELRGGLHAVAVLAEGLTPLQAMLLESHESPLGDMPGEAMARFFEWPEPYPVPGPELAGARARAEELTDRLMAPAFAVLDEAESAELTGLLGEARAVAG</sequence>
<dbReference type="EMBL" id="BDCX01000005">
    <property type="protein sequence ID" value="GAT66821.1"/>
    <property type="molecule type" value="Genomic_DNA"/>
</dbReference>
<reference evidence="2" key="2">
    <citation type="submission" date="2016-04" db="EMBL/GenBank/DDBJ databases">
        <title>Planomonospora sphaerica JCM9374 whole genome shotgun sequence.</title>
        <authorList>
            <person name="Suzuki T."/>
            <person name="Dohra H."/>
            <person name="Kodani S."/>
        </authorList>
    </citation>
    <scope>NUCLEOTIDE SEQUENCE [LARGE SCALE GENOMIC DNA]</scope>
    <source>
        <strain evidence="2">JCM 9374</strain>
    </source>
</reference>
<evidence type="ECO:0000313" key="1">
    <source>
        <dbReference type="EMBL" id="GAT66821.1"/>
    </source>
</evidence>
<comment type="caution">
    <text evidence="1">The sequence shown here is derived from an EMBL/GenBank/DDBJ whole genome shotgun (WGS) entry which is preliminary data.</text>
</comment>
<proteinExistence type="predicted"/>
<dbReference type="AlphaFoldDB" id="A0A171CK13"/>
<dbReference type="Pfam" id="PF21863">
    <property type="entry name" value="HTH_67"/>
    <property type="match status" value="1"/>
</dbReference>
<reference evidence="1 2" key="1">
    <citation type="journal article" date="2016" name="Genome Announc.">
        <title>Draft Genome Sequence of Planomonospora sphaerica JCM9374, a Rare Actinomycete.</title>
        <authorList>
            <person name="Dohra H."/>
            <person name="Suzuki T."/>
            <person name="Inoue Y."/>
            <person name="Kodani S."/>
        </authorList>
    </citation>
    <scope>NUCLEOTIDE SEQUENCE [LARGE SCALE GENOMIC DNA]</scope>
    <source>
        <strain evidence="1 2">JCM 9374</strain>
    </source>
</reference>
<protein>
    <submittedName>
        <fullName evidence="1">EvbL</fullName>
    </submittedName>
</protein>
<keyword evidence="2" id="KW-1185">Reference proteome</keyword>
<accession>A0A171CK13</accession>
<evidence type="ECO:0000313" key="2">
    <source>
        <dbReference type="Proteomes" id="UP000077701"/>
    </source>
</evidence>
<organism evidence="1 2">
    <name type="scientific">Planomonospora sphaerica</name>
    <dbReference type="NCBI Taxonomy" id="161355"/>
    <lineage>
        <taxon>Bacteria</taxon>
        <taxon>Bacillati</taxon>
        <taxon>Actinomycetota</taxon>
        <taxon>Actinomycetes</taxon>
        <taxon>Streptosporangiales</taxon>
        <taxon>Streptosporangiaceae</taxon>
        <taxon>Planomonospora</taxon>
    </lineage>
</organism>
<name>A0A171CK13_9ACTN</name>